<proteinExistence type="predicted"/>
<accession>A0ABU5CNA4</accession>
<evidence type="ECO:0000313" key="4">
    <source>
        <dbReference type="Proteomes" id="UP001275315"/>
    </source>
</evidence>
<dbReference type="PANTHER" id="PTHR46018:SF4">
    <property type="entry name" value="METALLO-HYDROLASE YHFI-RELATED"/>
    <property type="match status" value="1"/>
</dbReference>
<organism evidence="3 4">
    <name type="scientific">Paracerasibacillus soli</name>
    <dbReference type="NCBI Taxonomy" id="480284"/>
    <lineage>
        <taxon>Bacteria</taxon>
        <taxon>Bacillati</taxon>
        <taxon>Bacillota</taxon>
        <taxon>Bacilli</taxon>
        <taxon>Bacillales</taxon>
        <taxon>Bacillaceae</taxon>
        <taxon>Paracerasibacillus</taxon>
    </lineage>
</organism>
<reference evidence="3 4" key="1">
    <citation type="submission" date="2023-10" db="EMBL/GenBank/DDBJ databases">
        <title>Virgibacillus soli CC-YMP-6 genome.</title>
        <authorList>
            <person name="Miliotis G."/>
            <person name="Sengupta P."/>
            <person name="Hameed A."/>
            <person name="Chuvochina M."/>
            <person name="Mcdonagh F."/>
            <person name="Simpson A.C."/>
            <person name="Singh N.K."/>
            <person name="Rekha P.D."/>
            <person name="Raman K."/>
            <person name="Hugenholtz P."/>
            <person name="Venkateswaran K."/>
        </authorList>
    </citation>
    <scope>NUCLEOTIDE SEQUENCE [LARGE SCALE GENOMIC DNA]</scope>
    <source>
        <strain evidence="3 4">CC-YMP-6</strain>
    </source>
</reference>
<keyword evidence="4" id="KW-1185">Reference proteome</keyword>
<dbReference type="EMBL" id="JAWDIQ010000001">
    <property type="protein sequence ID" value="MDY0407838.1"/>
    <property type="molecule type" value="Genomic_DNA"/>
</dbReference>
<dbReference type="Pfam" id="PF12706">
    <property type="entry name" value="Lactamase_B_2"/>
    <property type="match status" value="1"/>
</dbReference>
<dbReference type="SMART" id="SM00849">
    <property type="entry name" value="Lactamase_B"/>
    <property type="match status" value="1"/>
</dbReference>
<name>A0ABU5CNA4_9BACI</name>
<dbReference type="InterPro" id="IPR001279">
    <property type="entry name" value="Metallo-B-lactamas"/>
</dbReference>
<sequence>MKLTIIGRWGAYPAANEATSAYLLQKDDFTLLIDVGSGALSSVQNYVDVMDIDAVILSHYHHDHVADIGVLQYAWLVQSILREQDEILPIYGHAEDKEGFSNLTSENTEGIAYDPKETLEVGPFNITFLKTVHPAPCYGMRITDGESSIVYTADTSYQKEWTDFCKDVDLLIADCNFYANQDGASAGHLTSKEVGTIASEANVKELILSHLPHYGDHQQLLKEASEQFHNRIQIAEKGLVWIK</sequence>
<keyword evidence="1" id="KW-0862">Zinc</keyword>
<evidence type="ECO:0000313" key="3">
    <source>
        <dbReference type="EMBL" id="MDY0407838.1"/>
    </source>
</evidence>
<gene>
    <name evidence="3" type="ORF">RWD45_03450</name>
</gene>
<evidence type="ECO:0000259" key="2">
    <source>
        <dbReference type="SMART" id="SM00849"/>
    </source>
</evidence>
<comment type="caution">
    <text evidence="3">The sequence shown here is derived from an EMBL/GenBank/DDBJ whole genome shotgun (WGS) entry which is preliminary data.</text>
</comment>
<dbReference type="SUPFAM" id="SSF56281">
    <property type="entry name" value="Metallo-hydrolase/oxidoreductase"/>
    <property type="match status" value="1"/>
</dbReference>
<protein>
    <submittedName>
        <fullName evidence="3">MBL fold metallo-hydrolase</fullName>
    </submittedName>
</protein>
<dbReference type="InterPro" id="IPR036866">
    <property type="entry name" value="RibonucZ/Hydroxyglut_hydro"/>
</dbReference>
<feature type="domain" description="Metallo-beta-lactamase" evidence="2">
    <location>
        <begin position="18"/>
        <end position="210"/>
    </location>
</feature>
<dbReference type="Gene3D" id="3.60.15.10">
    <property type="entry name" value="Ribonuclease Z/Hydroxyacylglutathione hydrolase-like"/>
    <property type="match status" value="1"/>
</dbReference>
<evidence type="ECO:0000256" key="1">
    <source>
        <dbReference type="ARBA" id="ARBA00022833"/>
    </source>
</evidence>
<dbReference type="Proteomes" id="UP001275315">
    <property type="component" value="Unassembled WGS sequence"/>
</dbReference>
<dbReference type="PANTHER" id="PTHR46018">
    <property type="entry name" value="ZINC PHOSPHODIESTERASE ELAC PROTEIN 1"/>
    <property type="match status" value="1"/>
</dbReference>
<dbReference type="RefSeq" id="WP_320378619.1">
    <property type="nucleotide sequence ID" value="NZ_JAWDIQ010000001.1"/>
</dbReference>
<dbReference type="CDD" id="cd07716">
    <property type="entry name" value="RNaseZ_short-form-like_MBL-fold"/>
    <property type="match status" value="1"/>
</dbReference>